<dbReference type="RefSeq" id="WP_246463512.1">
    <property type="nucleotide sequence ID" value="NZ_BAABKT010000003.1"/>
</dbReference>
<protein>
    <submittedName>
        <fullName evidence="1">Uncharacterized protein</fullName>
    </submittedName>
</protein>
<keyword evidence="2" id="KW-1185">Reference proteome</keyword>
<proteinExistence type="predicted"/>
<name>A0A841E763_9ACTN</name>
<accession>A0A841E763</accession>
<sequence length="88" mass="9627">MKKAGCTRQVNTNPVVIRRLAAQLRTSGLADSRRGAGAGSALFVRPVFAIHEAYTYKTDFRRRTRADAWQPISAVTDGHRSLGSTPGR</sequence>
<evidence type="ECO:0000313" key="2">
    <source>
        <dbReference type="Proteomes" id="UP000578077"/>
    </source>
</evidence>
<gene>
    <name evidence="1" type="ORF">HNR25_000714</name>
</gene>
<comment type="caution">
    <text evidence="1">The sequence shown here is derived from an EMBL/GenBank/DDBJ whole genome shotgun (WGS) entry which is preliminary data.</text>
</comment>
<dbReference type="EMBL" id="JACHLY010000001">
    <property type="protein sequence ID" value="MBB5996963.1"/>
    <property type="molecule type" value="Genomic_DNA"/>
</dbReference>
<dbReference type="Proteomes" id="UP000578077">
    <property type="component" value="Unassembled WGS sequence"/>
</dbReference>
<organism evidence="1 2">
    <name type="scientific">Streptomonospora salina</name>
    <dbReference type="NCBI Taxonomy" id="104205"/>
    <lineage>
        <taxon>Bacteria</taxon>
        <taxon>Bacillati</taxon>
        <taxon>Actinomycetota</taxon>
        <taxon>Actinomycetes</taxon>
        <taxon>Streptosporangiales</taxon>
        <taxon>Nocardiopsidaceae</taxon>
        <taxon>Streptomonospora</taxon>
    </lineage>
</organism>
<reference evidence="1 2" key="1">
    <citation type="submission" date="2020-08" db="EMBL/GenBank/DDBJ databases">
        <title>Sequencing the genomes of 1000 actinobacteria strains.</title>
        <authorList>
            <person name="Klenk H.-P."/>
        </authorList>
    </citation>
    <scope>NUCLEOTIDE SEQUENCE [LARGE SCALE GENOMIC DNA]</scope>
    <source>
        <strain evidence="1 2">DSM 44593</strain>
    </source>
</reference>
<evidence type="ECO:0000313" key="1">
    <source>
        <dbReference type="EMBL" id="MBB5996963.1"/>
    </source>
</evidence>
<dbReference type="AlphaFoldDB" id="A0A841E763"/>